<protein>
    <submittedName>
        <fullName evidence="2">Conserved oligomeric Golgi complex subunit 5</fullName>
    </submittedName>
</protein>
<name>A0A087UX19_STEMI</name>
<evidence type="ECO:0000259" key="1">
    <source>
        <dbReference type="Pfam" id="PF10392"/>
    </source>
</evidence>
<organism evidence="2 3">
    <name type="scientific">Stegodyphus mimosarum</name>
    <name type="common">African social velvet spider</name>
    <dbReference type="NCBI Taxonomy" id="407821"/>
    <lineage>
        <taxon>Eukaryota</taxon>
        <taxon>Metazoa</taxon>
        <taxon>Ecdysozoa</taxon>
        <taxon>Arthropoda</taxon>
        <taxon>Chelicerata</taxon>
        <taxon>Arachnida</taxon>
        <taxon>Araneae</taxon>
        <taxon>Araneomorphae</taxon>
        <taxon>Entelegynae</taxon>
        <taxon>Eresoidea</taxon>
        <taxon>Eresidae</taxon>
        <taxon>Stegodyphus</taxon>
    </lineage>
</organism>
<gene>
    <name evidence="2" type="ORF">X975_04103</name>
</gene>
<feature type="domain" description="Conserved oligomeric Golgi complex subunit 5 N-terminal" evidence="1">
    <location>
        <begin position="19"/>
        <end position="141"/>
    </location>
</feature>
<evidence type="ECO:0000313" key="2">
    <source>
        <dbReference type="EMBL" id="KFM81908.1"/>
    </source>
</evidence>
<dbReference type="InterPro" id="IPR019465">
    <property type="entry name" value="Cog5"/>
</dbReference>
<dbReference type="Pfam" id="PF10392">
    <property type="entry name" value="COG5_N"/>
    <property type="match status" value="1"/>
</dbReference>
<proteinExistence type="predicted"/>
<dbReference type="GO" id="GO:0006891">
    <property type="term" value="P:intra-Golgi vesicle-mediated transport"/>
    <property type="evidence" value="ECO:0007669"/>
    <property type="project" value="InterPro"/>
</dbReference>
<dbReference type="PANTHER" id="PTHR13228:SF3">
    <property type="entry name" value="CONSERVED OLIGOMERIC GOLGI COMPLEX SUBUNIT 5"/>
    <property type="match status" value="1"/>
</dbReference>
<dbReference type="STRING" id="407821.A0A087UX19"/>
<dbReference type="OMA" id="ASNCITE"/>
<dbReference type="GO" id="GO:0017119">
    <property type="term" value="C:Golgi transport complex"/>
    <property type="evidence" value="ECO:0007669"/>
    <property type="project" value="InterPro"/>
</dbReference>
<dbReference type="Proteomes" id="UP000054359">
    <property type="component" value="Unassembled WGS sequence"/>
</dbReference>
<sequence>MLSKVSGLEEFEIDELYKKFLEDDFDVKAVTSSAVQSAAVSEQLAKLGAGISLLDKALHHQVSTHYEDLLYQATEIETLEGVLVLVHEKISSILSSADKLKSKVVEPYEEIASLTRKLQRLHLVCDLLRRIIRIVRLCRRLKTHLSKEPPELSKASNCLNELECLLDEVDMSGLSVIDTEMKYVKHAKTLIQHDVK</sequence>
<accession>A0A087UX19</accession>
<evidence type="ECO:0000313" key="3">
    <source>
        <dbReference type="Proteomes" id="UP000054359"/>
    </source>
</evidence>
<dbReference type="InterPro" id="IPR049176">
    <property type="entry name" value="COG5_N"/>
</dbReference>
<feature type="non-terminal residue" evidence="2">
    <location>
        <position position="196"/>
    </location>
</feature>
<dbReference type="OrthoDB" id="18786at2759"/>
<dbReference type="EMBL" id="KK122097">
    <property type="protein sequence ID" value="KFM81908.1"/>
    <property type="molecule type" value="Genomic_DNA"/>
</dbReference>
<reference evidence="2 3" key="1">
    <citation type="submission" date="2013-11" db="EMBL/GenBank/DDBJ databases">
        <title>Genome sequencing of Stegodyphus mimosarum.</title>
        <authorList>
            <person name="Bechsgaard J."/>
        </authorList>
    </citation>
    <scope>NUCLEOTIDE SEQUENCE [LARGE SCALE GENOMIC DNA]</scope>
</reference>
<dbReference type="PANTHER" id="PTHR13228">
    <property type="entry name" value="CONSERVED OLIGOMERIC GOLGI COMPLEX COMPONENT 5"/>
    <property type="match status" value="1"/>
</dbReference>
<dbReference type="AlphaFoldDB" id="A0A087UX19"/>
<keyword evidence="3" id="KW-1185">Reference proteome</keyword>